<dbReference type="GO" id="GO:0006310">
    <property type="term" value="P:DNA recombination"/>
    <property type="evidence" value="ECO:0007669"/>
    <property type="project" value="InterPro"/>
</dbReference>
<reference evidence="1 2" key="1">
    <citation type="submission" date="2020-01" db="EMBL/GenBank/DDBJ databases">
        <title>Whole-genome sequence of Heliobacterium undosum DSM 13378.</title>
        <authorList>
            <person name="Kyndt J.A."/>
            <person name="Meyer T.E."/>
        </authorList>
    </citation>
    <scope>NUCLEOTIDE SEQUENCE [LARGE SCALE GENOMIC DNA]</scope>
    <source>
        <strain evidence="1 2">DSM 13378</strain>
    </source>
</reference>
<evidence type="ECO:0000313" key="1">
    <source>
        <dbReference type="EMBL" id="MZP31180.1"/>
    </source>
</evidence>
<dbReference type="RefSeq" id="WP_161259700.1">
    <property type="nucleotide sequence ID" value="NZ_WXEY01000027.1"/>
</dbReference>
<dbReference type="GO" id="GO:0006281">
    <property type="term" value="P:DNA repair"/>
    <property type="evidence" value="ECO:0007669"/>
    <property type="project" value="InterPro"/>
</dbReference>
<dbReference type="Proteomes" id="UP000463470">
    <property type="component" value="Unassembled WGS sequence"/>
</dbReference>
<dbReference type="AlphaFoldDB" id="A0A845L979"/>
<dbReference type="GO" id="GO:0000287">
    <property type="term" value="F:magnesium ion binding"/>
    <property type="evidence" value="ECO:0007669"/>
    <property type="project" value="InterPro"/>
</dbReference>
<protein>
    <submittedName>
        <fullName evidence="1">Uncharacterized protein</fullName>
    </submittedName>
</protein>
<dbReference type="Gene3D" id="3.30.1330.70">
    <property type="entry name" value="Holliday junction resolvase RusA"/>
    <property type="match status" value="1"/>
</dbReference>
<keyword evidence="2" id="KW-1185">Reference proteome</keyword>
<dbReference type="InterPro" id="IPR036614">
    <property type="entry name" value="RusA-like_sf"/>
</dbReference>
<organism evidence="1 2">
    <name type="scientific">Heliomicrobium undosum</name>
    <dbReference type="NCBI Taxonomy" id="121734"/>
    <lineage>
        <taxon>Bacteria</taxon>
        <taxon>Bacillati</taxon>
        <taxon>Bacillota</taxon>
        <taxon>Clostridia</taxon>
        <taxon>Eubacteriales</taxon>
        <taxon>Heliobacteriaceae</taxon>
        <taxon>Heliomicrobium</taxon>
    </lineage>
</organism>
<dbReference type="SUPFAM" id="SSF103084">
    <property type="entry name" value="Holliday junction resolvase RusA"/>
    <property type="match status" value="1"/>
</dbReference>
<accession>A0A845L979</accession>
<evidence type="ECO:0000313" key="2">
    <source>
        <dbReference type="Proteomes" id="UP000463470"/>
    </source>
</evidence>
<name>A0A845L979_9FIRM</name>
<dbReference type="OrthoDB" id="2087700at2"/>
<sequence length="233" mass="26756">MDKPPFPLFLETMQDLKVRISRMEQVIAENEDEVSEDKIYRAFSDFLDHALAPAQSATHSVFSWAAKRLMHQHPLRIAYPGGNLEVIRDGVIRITVPERTERLETFCDMKGNLKSNAYRAAWERWVGYVIGAVRIAKEERRLPDGLPWKKTLVVVHFYVPTNVRWDPDNRTINIILDTVVSSRLAVDDSWDKMVHMVQGFYDPENPRTEIYVIRDGLAVGEAFLCSLTAAVEP</sequence>
<proteinExistence type="predicted"/>
<dbReference type="EMBL" id="WXEY01000027">
    <property type="protein sequence ID" value="MZP31180.1"/>
    <property type="molecule type" value="Genomic_DNA"/>
</dbReference>
<comment type="caution">
    <text evidence="1">The sequence shown here is derived from an EMBL/GenBank/DDBJ whole genome shotgun (WGS) entry which is preliminary data.</text>
</comment>
<gene>
    <name evidence="1" type="ORF">GTO91_15845</name>
</gene>